<dbReference type="InterPro" id="IPR042100">
    <property type="entry name" value="Bug_dom1"/>
</dbReference>
<proteinExistence type="inferred from homology"/>
<evidence type="ECO:0000256" key="1">
    <source>
        <dbReference type="ARBA" id="ARBA00006987"/>
    </source>
</evidence>
<dbReference type="PANTHER" id="PTHR42928">
    <property type="entry name" value="TRICARBOXYLATE-BINDING PROTEIN"/>
    <property type="match status" value="1"/>
</dbReference>
<dbReference type="Gene3D" id="3.40.190.10">
    <property type="entry name" value="Periplasmic binding protein-like II"/>
    <property type="match status" value="1"/>
</dbReference>
<dbReference type="InterPro" id="IPR006311">
    <property type="entry name" value="TAT_signal"/>
</dbReference>
<feature type="chain" id="PRO_5026674910" evidence="2">
    <location>
        <begin position="31"/>
        <end position="330"/>
    </location>
</feature>
<dbReference type="PROSITE" id="PS51318">
    <property type="entry name" value="TAT"/>
    <property type="match status" value="1"/>
</dbReference>
<dbReference type="SUPFAM" id="SSF53850">
    <property type="entry name" value="Periplasmic binding protein-like II"/>
    <property type="match status" value="1"/>
</dbReference>
<organism evidence="3 4">
    <name type="scientific">Ramlibacter pinisoli</name>
    <dbReference type="NCBI Taxonomy" id="2682844"/>
    <lineage>
        <taxon>Bacteria</taxon>
        <taxon>Pseudomonadati</taxon>
        <taxon>Pseudomonadota</taxon>
        <taxon>Betaproteobacteria</taxon>
        <taxon>Burkholderiales</taxon>
        <taxon>Comamonadaceae</taxon>
        <taxon>Ramlibacter</taxon>
    </lineage>
</organism>
<dbReference type="Gene3D" id="3.40.190.150">
    <property type="entry name" value="Bordetella uptake gene, domain 1"/>
    <property type="match status" value="1"/>
</dbReference>
<protein>
    <submittedName>
        <fullName evidence="3">Tripartite tricarboxylate transporter substrate binding protein</fullName>
    </submittedName>
</protein>
<dbReference type="Pfam" id="PF03401">
    <property type="entry name" value="TctC"/>
    <property type="match status" value="1"/>
</dbReference>
<comment type="similarity">
    <text evidence="1">Belongs to the UPF0065 (bug) family.</text>
</comment>
<accession>A0A6N8IT07</accession>
<feature type="signal peptide" evidence="2">
    <location>
        <begin position="1"/>
        <end position="30"/>
    </location>
</feature>
<dbReference type="InterPro" id="IPR005064">
    <property type="entry name" value="BUG"/>
</dbReference>
<reference evidence="3 4" key="1">
    <citation type="submission" date="2019-12" db="EMBL/GenBank/DDBJ databases">
        <authorList>
            <person name="Huq M.A."/>
        </authorList>
    </citation>
    <scope>NUCLEOTIDE SEQUENCE [LARGE SCALE GENOMIC DNA]</scope>
    <source>
        <strain evidence="3 4">MAH-25</strain>
    </source>
</reference>
<evidence type="ECO:0000313" key="3">
    <source>
        <dbReference type="EMBL" id="MVQ29968.1"/>
    </source>
</evidence>
<dbReference type="PANTHER" id="PTHR42928:SF5">
    <property type="entry name" value="BLR1237 PROTEIN"/>
    <property type="match status" value="1"/>
</dbReference>
<evidence type="ECO:0000313" key="4">
    <source>
        <dbReference type="Proteomes" id="UP000469385"/>
    </source>
</evidence>
<sequence length="330" mass="34410">MNNRSMSWRRNVLRAAAGLLLASGASTAWAQAWPAKPISILVGLQAGTGSDVAVRTMAERLGNALKQPIAVENLPGASGLLAAQRGAKAAPDGYSLVVLSSATVTSMPSLTPNVGFDPLKDLVPIAMVATIPSVFFVRSDFPAKTLPELVAIAKAKPGSLTYASGGNGSVQHVGMEVFKAQSGIDMVHVPYKGSVQATLDIAGGRVDGGLQGLSTVLPFLKDNRVRVLAATSEARTPLLPDTPTVKELGLGNFVYEPWTALFAPAGTPKAVVDQLNAAVRQISADAAYKAKYESMGLGTADLAPDTLARMVQVENAGNAKIIRERNIRAD</sequence>
<comment type="caution">
    <text evidence="3">The sequence shown here is derived from an EMBL/GenBank/DDBJ whole genome shotgun (WGS) entry which is preliminary data.</text>
</comment>
<gene>
    <name evidence="3" type="ORF">GON04_10945</name>
</gene>
<evidence type="ECO:0000256" key="2">
    <source>
        <dbReference type="SAM" id="SignalP"/>
    </source>
</evidence>
<keyword evidence="4" id="KW-1185">Reference proteome</keyword>
<dbReference type="Proteomes" id="UP000469385">
    <property type="component" value="Unassembled WGS sequence"/>
</dbReference>
<dbReference type="PIRSF" id="PIRSF017082">
    <property type="entry name" value="YflP"/>
    <property type="match status" value="1"/>
</dbReference>
<dbReference type="EMBL" id="WSEL01000003">
    <property type="protein sequence ID" value="MVQ29968.1"/>
    <property type="molecule type" value="Genomic_DNA"/>
</dbReference>
<dbReference type="AlphaFoldDB" id="A0A6N8IT07"/>
<dbReference type="CDD" id="cd07012">
    <property type="entry name" value="PBP2_Bug_TTT"/>
    <property type="match status" value="1"/>
</dbReference>
<keyword evidence="2" id="KW-0732">Signal</keyword>
<name>A0A6N8IT07_9BURK</name>